<reference evidence="3" key="1">
    <citation type="journal article" date="2016" name="Nat. Genet.">
        <title>A high-quality carrot genome assembly provides new insights into carotenoid accumulation and asterid genome evolution.</title>
        <authorList>
            <person name="Iorizzo M."/>
            <person name="Ellison S."/>
            <person name="Senalik D."/>
            <person name="Zeng P."/>
            <person name="Satapoomin P."/>
            <person name="Huang J."/>
            <person name="Bowman M."/>
            <person name="Iovene M."/>
            <person name="Sanseverino W."/>
            <person name="Cavagnaro P."/>
            <person name="Yildiz M."/>
            <person name="Macko-Podgorni A."/>
            <person name="Moranska E."/>
            <person name="Grzebelus E."/>
            <person name="Grzebelus D."/>
            <person name="Ashrafi H."/>
            <person name="Zheng Z."/>
            <person name="Cheng S."/>
            <person name="Spooner D."/>
            <person name="Van Deynze A."/>
            <person name="Simon P."/>
        </authorList>
    </citation>
    <scope>NUCLEOTIDE SEQUENCE</scope>
    <source>
        <tissue evidence="3">Leaf</tissue>
    </source>
</reference>
<keyword evidence="1" id="KW-0175">Coiled coil</keyword>
<feature type="region of interest" description="Disordered" evidence="2">
    <location>
        <begin position="1"/>
        <end position="50"/>
    </location>
</feature>
<dbReference type="PANTHER" id="PTHR47877">
    <property type="entry name" value="LATE EMBRYOGENESIS ABUNDANT DOMAIN-CONTAINING PROTEIN / LEA DOMAIN-CONTAINING PROTEIN"/>
    <property type="match status" value="1"/>
</dbReference>
<reference evidence="3" key="2">
    <citation type="submission" date="2022-03" db="EMBL/GenBank/DDBJ databases">
        <title>Draft title - Genomic analysis of global carrot germplasm unveils the trajectory of domestication and the origin of high carotenoid orange carrot.</title>
        <authorList>
            <person name="Iorizzo M."/>
            <person name="Ellison S."/>
            <person name="Senalik D."/>
            <person name="Macko-Podgorni A."/>
            <person name="Grzebelus D."/>
            <person name="Bostan H."/>
            <person name="Rolling W."/>
            <person name="Curaba J."/>
            <person name="Simon P."/>
        </authorList>
    </citation>
    <scope>NUCLEOTIDE SEQUENCE</scope>
    <source>
        <tissue evidence="3">Leaf</tissue>
    </source>
</reference>
<dbReference type="GO" id="GO:0005829">
    <property type="term" value="C:cytosol"/>
    <property type="evidence" value="ECO:0007669"/>
    <property type="project" value="TreeGrafter"/>
</dbReference>
<sequence length="240" mass="25265">MASQDQARRKKKSEVGEKQSVSKQFESLTESPERAQNVGKFEMQGEEGEGDIGKYRQAAQQNSIDAIRAAQERYEKAKETATTVKDKAVVSGWGAGEYTAEKVAEATKAAANVTAGAAGYVGEKAVAAKDKVGSVGVSAKDYAAQKLAAATDAVVAAQESAKEYAARKRAEAEREMLAKQSAEAEERHDDIAGAVGEFSQAEPEYGHEGQQGGFGGVLQAIGETVIEIGQTAKDFLVGKG</sequence>
<gene>
    <name evidence="3" type="ORF">DCAR_0625023</name>
</gene>
<proteinExistence type="predicted"/>
<dbReference type="GO" id="GO:0009631">
    <property type="term" value="P:cold acclimation"/>
    <property type="evidence" value="ECO:0007669"/>
    <property type="project" value="TreeGrafter"/>
</dbReference>
<feature type="compositionally biased region" description="Polar residues" evidence="2">
    <location>
        <begin position="19"/>
        <end position="30"/>
    </location>
</feature>
<dbReference type="EMBL" id="CP093348">
    <property type="protein sequence ID" value="WOH05604.1"/>
    <property type="molecule type" value="Genomic_DNA"/>
</dbReference>
<evidence type="ECO:0000256" key="1">
    <source>
        <dbReference type="SAM" id="Coils"/>
    </source>
</evidence>
<evidence type="ECO:0000256" key="2">
    <source>
        <dbReference type="SAM" id="MobiDB-lite"/>
    </source>
</evidence>
<feature type="region of interest" description="Disordered" evidence="2">
    <location>
        <begin position="177"/>
        <end position="212"/>
    </location>
</feature>
<dbReference type="AlphaFoldDB" id="A0AAF0XF15"/>
<feature type="compositionally biased region" description="Basic and acidic residues" evidence="2">
    <location>
        <begin position="177"/>
        <end position="191"/>
    </location>
</feature>
<keyword evidence="4" id="KW-1185">Reference proteome</keyword>
<dbReference type="PANTHER" id="PTHR47877:SF3">
    <property type="entry name" value="LATE EMBRYOGENESIS ABUNDANT DOMAIN-CONTAINING PROTEIN _ LEA DOMAIN-CONTAINING PROTEIN"/>
    <property type="match status" value="1"/>
</dbReference>
<evidence type="ECO:0000313" key="4">
    <source>
        <dbReference type="Proteomes" id="UP000077755"/>
    </source>
</evidence>
<protein>
    <submittedName>
        <fullName evidence="3">Uncharacterized protein</fullName>
    </submittedName>
</protein>
<accession>A0AAF0XF15</accession>
<name>A0AAF0XF15_DAUCS</name>
<dbReference type="Proteomes" id="UP000077755">
    <property type="component" value="Chromosome 6"/>
</dbReference>
<feature type="coiled-coil region" evidence="1">
    <location>
        <begin position="60"/>
        <end position="87"/>
    </location>
</feature>
<organism evidence="3 4">
    <name type="scientific">Daucus carota subsp. sativus</name>
    <name type="common">Carrot</name>
    <dbReference type="NCBI Taxonomy" id="79200"/>
    <lineage>
        <taxon>Eukaryota</taxon>
        <taxon>Viridiplantae</taxon>
        <taxon>Streptophyta</taxon>
        <taxon>Embryophyta</taxon>
        <taxon>Tracheophyta</taxon>
        <taxon>Spermatophyta</taxon>
        <taxon>Magnoliopsida</taxon>
        <taxon>eudicotyledons</taxon>
        <taxon>Gunneridae</taxon>
        <taxon>Pentapetalae</taxon>
        <taxon>asterids</taxon>
        <taxon>campanulids</taxon>
        <taxon>Apiales</taxon>
        <taxon>Apiaceae</taxon>
        <taxon>Apioideae</taxon>
        <taxon>Scandiceae</taxon>
        <taxon>Daucinae</taxon>
        <taxon>Daucus</taxon>
        <taxon>Daucus sect. Daucus</taxon>
    </lineage>
</organism>
<evidence type="ECO:0000313" key="3">
    <source>
        <dbReference type="EMBL" id="WOH05604.1"/>
    </source>
</evidence>